<dbReference type="KEGG" id="pmuc:ING2E5A_0976"/>
<dbReference type="InterPro" id="IPR035205">
    <property type="entry name" value="DUF5320"/>
</dbReference>
<dbReference type="STRING" id="1642646.ING2E5A_0976"/>
<feature type="region of interest" description="Disordered" evidence="1">
    <location>
        <begin position="1"/>
        <end position="78"/>
    </location>
</feature>
<reference evidence="2 3" key="1">
    <citation type="submission" date="2016-08" db="EMBL/GenBank/DDBJ databases">
        <authorList>
            <person name="Seilhamer J.J."/>
        </authorList>
    </citation>
    <scope>NUCLEOTIDE SEQUENCE [LARGE SCALE GENOMIC DNA]</scope>
    <source>
        <strain evidence="2">ING2-E5A</strain>
    </source>
</reference>
<evidence type="ECO:0000313" key="3">
    <source>
        <dbReference type="Proteomes" id="UP000178485"/>
    </source>
</evidence>
<gene>
    <name evidence="2" type="ORF">ING2E5A_0976</name>
</gene>
<dbReference type="AlphaFoldDB" id="A0A1G4G5K6"/>
<sequence>MPGMNRRGPEGEGPMSGRGRGRCNPSNRESNNFDAPAGAEINAPFRQGAGRGRGAIRGMGQAQGERMRRRDGHRSRCL</sequence>
<proteinExistence type="predicted"/>
<dbReference type="Proteomes" id="UP000178485">
    <property type="component" value="Chromosome i"/>
</dbReference>
<dbReference type="Pfam" id="PF17253">
    <property type="entry name" value="DUF5320"/>
    <property type="match status" value="1"/>
</dbReference>
<name>A0A1G4G5K6_9BACT</name>
<keyword evidence="3" id="KW-1185">Reference proteome</keyword>
<accession>A0A1G4G5K6</accession>
<feature type="compositionally biased region" description="Polar residues" evidence="1">
    <location>
        <begin position="24"/>
        <end position="33"/>
    </location>
</feature>
<dbReference type="EMBL" id="LT608328">
    <property type="protein sequence ID" value="SCM56639.1"/>
    <property type="molecule type" value="Genomic_DNA"/>
</dbReference>
<organism evidence="2 3">
    <name type="scientific">Petrimonas mucosa</name>
    <dbReference type="NCBI Taxonomy" id="1642646"/>
    <lineage>
        <taxon>Bacteria</taxon>
        <taxon>Pseudomonadati</taxon>
        <taxon>Bacteroidota</taxon>
        <taxon>Bacteroidia</taxon>
        <taxon>Bacteroidales</taxon>
        <taxon>Dysgonomonadaceae</taxon>
        <taxon>Petrimonas</taxon>
    </lineage>
</organism>
<feature type="compositionally biased region" description="Basic residues" evidence="1">
    <location>
        <begin position="67"/>
        <end position="78"/>
    </location>
</feature>
<protein>
    <submittedName>
        <fullName evidence="2">Uncharacterized protein</fullName>
    </submittedName>
</protein>
<evidence type="ECO:0000256" key="1">
    <source>
        <dbReference type="SAM" id="MobiDB-lite"/>
    </source>
</evidence>
<dbReference type="RefSeq" id="WP_154670031.1">
    <property type="nucleotide sequence ID" value="NZ_DUQN01000131.1"/>
</dbReference>
<evidence type="ECO:0000313" key="2">
    <source>
        <dbReference type="EMBL" id="SCM56639.1"/>
    </source>
</evidence>